<organism evidence="1 2">
    <name type="scientific">Mesorhizobium abyssinicae</name>
    <dbReference type="NCBI Taxonomy" id="1209958"/>
    <lineage>
        <taxon>Bacteria</taxon>
        <taxon>Pseudomonadati</taxon>
        <taxon>Pseudomonadota</taxon>
        <taxon>Alphaproteobacteria</taxon>
        <taxon>Hyphomicrobiales</taxon>
        <taxon>Phyllobacteriaceae</taxon>
        <taxon>Mesorhizobium</taxon>
    </lineage>
</organism>
<protein>
    <recommendedName>
        <fullName evidence="3">PAS domain-containing protein</fullName>
    </recommendedName>
</protein>
<evidence type="ECO:0000313" key="2">
    <source>
        <dbReference type="Proteomes" id="UP001276564"/>
    </source>
</evidence>
<reference evidence="1 2" key="1">
    <citation type="submission" date="2023-08" db="EMBL/GenBank/DDBJ databases">
        <title>Implementing the SeqCode for naming new Mesorhizobium species isolated from Vachellia karroo root nodules.</title>
        <authorList>
            <person name="Van Lill M."/>
        </authorList>
    </citation>
    <scope>NUCLEOTIDE SEQUENCE [LARGE SCALE GENOMIC DNA]</scope>
    <source>
        <strain evidence="1 2">VK4B</strain>
    </source>
</reference>
<sequence>MTHRKIVSIDGGSAEYWRQRKLGFLLIHEPEWAFSRLNRAPMYLHGGYDENGDVIAIENLRPYADMEDAIRAIEANETALSILVAQRRTKIGDYEVKAVVRELRIGTATKVETRDGIRRLSSYVATAEFRSRGRISAARCPPLGAELEVAHGPPEATIRP</sequence>
<dbReference type="RefSeq" id="WP_320321951.1">
    <property type="nucleotide sequence ID" value="NZ_JAVIIP010000023.1"/>
</dbReference>
<name>A0ABU5AW54_9HYPH</name>
<proteinExistence type="predicted"/>
<accession>A0ABU5AW54</accession>
<dbReference type="EMBL" id="JAVIIP010000023">
    <property type="protein sequence ID" value="MDX8541550.1"/>
    <property type="molecule type" value="Genomic_DNA"/>
</dbReference>
<dbReference type="Proteomes" id="UP001276564">
    <property type="component" value="Unassembled WGS sequence"/>
</dbReference>
<comment type="caution">
    <text evidence="1">The sequence shown here is derived from an EMBL/GenBank/DDBJ whole genome shotgun (WGS) entry which is preliminary data.</text>
</comment>
<keyword evidence="2" id="KW-1185">Reference proteome</keyword>
<evidence type="ECO:0000313" key="1">
    <source>
        <dbReference type="EMBL" id="MDX8541550.1"/>
    </source>
</evidence>
<gene>
    <name evidence="1" type="ORF">RFM23_28395</name>
</gene>
<evidence type="ECO:0008006" key="3">
    <source>
        <dbReference type="Google" id="ProtNLM"/>
    </source>
</evidence>